<dbReference type="RefSeq" id="WP_206253570.1">
    <property type="nucleotide sequence ID" value="NZ_CP071060.1"/>
</dbReference>
<evidence type="ECO:0000256" key="1">
    <source>
        <dbReference type="SAM" id="Phobius"/>
    </source>
</evidence>
<proteinExistence type="predicted"/>
<accession>A0ABX7M2X4</accession>
<dbReference type="Proteomes" id="UP000663570">
    <property type="component" value="Chromosome"/>
</dbReference>
<sequence length="86" mass="9060">MDNVILAMQVSRGAEAARAAGISVTSNPHNEHLDVESPDGLTVLAGNLAADILREARKLWGVAGVVSFQTALLYCTALYLSQRPPG</sequence>
<name>A0ABX7M2X4_9RHOO</name>
<keyword evidence="1" id="KW-0812">Transmembrane</keyword>
<evidence type="ECO:0000313" key="3">
    <source>
        <dbReference type="Proteomes" id="UP000663570"/>
    </source>
</evidence>
<dbReference type="EMBL" id="CP071060">
    <property type="protein sequence ID" value="QSI75734.1"/>
    <property type="molecule type" value="Genomic_DNA"/>
</dbReference>
<feature type="transmembrane region" description="Helical" evidence="1">
    <location>
        <begin position="59"/>
        <end position="80"/>
    </location>
</feature>
<protein>
    <submittedName>
        <fullName evidence="2">Uncharacterized protein</fullName>
    </submittedName>
</protein>
<gene>
    <name evidence="2" type="ORF">JY500_14690</name>
</gene>
<evidence type="ECO:0000313" key="2">
    <source>
        <dbReference type="EMBL" id="QSI75734.1"/>
    </source>
</evidence>
<keyword evidence="3" id="KW-1185">Reference proteome</keyword>
<keyword evidence="1" id="KW-0472">Membrane</keyword>
<keyword evidence="1" id="KW-1133">Transmembrane helix</keyword>
<reference evidence="2 3" key="1">
    <citation type="submission" date="2021-02" db="EMBL/GenBank/DDBJ databases">
        <title>Niveibacterium changnyeongensis HC41.</title>
        <authorList>
            <person name="Kang M."/>
        </authorList>
    </citation>
    <scope>NUCLEOTIDE SEQUENCE [LARGE SCALE GENOMIC DNA]</scope>
    <source>
        <strain evidence="2 3">HC41</strain>
    </source>
</reference>
<organism evidence="2 3">
    <name type="scientific">Niveibacterium microcysteis</name>
    <dbReference type="NCBI Taxonomy" id="2811415"/>
    <lineage>
        <taxon>Bacteria</taxon>
        <taxon>Pseudomonadati</taxon>
        <taxon>Pseudomonadota</taxon>
        <taxon>Betaproteobacteria</taxon>
        <taxon>Rhodocyclales</taxon>
        <taxon>Rhodocyclaceae</taxon>
        <taxon>Niveibacterium</taxon>
    </lineage>
</organism>